<dbReference type="InterPro" id="IPR032710">
    <property type="entry name" value="NTF2-like_dom_sf"/>
</dbReference>
<evidence type="ECO:0000313" key="3">
    <source>
        <dbReference type="Proteomes" id="UP000799429"/>
    </source>
</evidence>
<dbReference type="SUPFAM" id="SSF54427">
    <property type="entry name" value="NTF2-like"/>
    <property type="match status" value="1"/>
</dbReference>
<proteinExistence type="predicted"/>
<dbReference type="InterPro" id="IPR018222">
    <property type="entry name" value="Nuclear_transport_factor_2_euk"/>
</dbReference>
<dbReference type="Gene3D" id="3.10.450.50">
    <property type="match status" value="1"/>
</dbReference>
<gene>
    <name evidence="2" type="ORF">M501DRAFT_1005421</name>
</gene>
<dbReference type="InterPro" id="IPR045875">
    <property type="entry name" value="NTF2"/>
</dbReference>
<reference evidence="2" key="1">
    <citation type="journal article" date="2020" name="Stud. Mycol.">
        <title>101 Dothideomycetes genomes: a test case for predicting lifestyles and emergence of pathogens.</title>
        <authorList>
            <person name="Haridas S."/>
            <person name="Albert R."/>
            <person name="Binder M."/>
            <person name="Bloem J."/>
            <person name="Labutti K."/>
            <person name="Salamov A."/>
            <person name="Andreopoulos B."/>
            <person name="Baker S."/>
            <person name="Barry K."/>
            <person name="Bills G."/>
            <person name="Bluhm B."/>
            <person name="Cannon C."/>
            <person name="Castanera R."/>
            <person name="Culley D."/>
            <person name="Daum C."/>
            <person name="Ezra D."/>
            <person name="Gonzalez J."/>
            <person name="Henrissat B."/>
            <person name="Kuo A."/>
            <person name="Liang C."/>
            <person name="Lipzen A."/>
            <person name="Lutzoni F."/>
            <person name="Magnuson J."/>
            <person name="Mondo S."/>
            <person name="Nolan M."/>
            <person name="Ohm R."/>
            <person name="Pangilinan J."/>
            <person name="Park H.-J."/>
            <person name="Ramirez L."/>
            <person name="Alfaro M."/>
            <person name="Sun H."/>
            <person name="Tritt A."/>
            <person name="Yoshinaga Y."/>
            <person name="Zwiers L.-H."/>
            <person name="Turgeon B."/>
            <person name="Goodwin S."/>
            <person name="Spatafora J."/>
            <person name="Crous P."/>
            <person name="Grigoriev I."/>
        </authorList>
    </citation>
    <scope>NUCLEOTIDE SEQUENCE</scope>
    <source>
        <strain evidence="2">CBS 101060</strain>
    </source>
</reference>
<comment type="caution">
    <text evidence="2">The sequence shown here is derived from an EMBL/GenBank/DDBJ whole genome shotgun (WGS) entry which is preliminary data.</text>
</comment>
<dbReference type="PANTHER" id="PTHR12612">
    <property type="entry name" value="NUCLEAR TRANSPORT FACTOR 2"/>
    <property type="match status" value="1"/>
</dbReference>
<evidence type="ECO:0000313" key="2">
    <source>
        <dbReference type="EMBL" id="KAF2842645.1"/>
    </source>
</evidence>
<organism evidence="2 3">
    <name type="scientific">Patellaria atrata CBS 101060</name>
    <dbReference type="NCBI Taxonomy" id="1346257"/>
    <lineage>
        <taxon>Eukaryota</taxon>
        <taxon>Fungi</taxon>
        <taxon>Dikarya</taxon>
        <taxon>Ascomycota</taxon>
        <taxon>Pezizomycotina</taxon>
        <taxon>Dothideomycetes</taxon>
        <taxon>Dothideomycetes incertae sedis</taxon>
        <taxon>Patellariales</taxon>
        <taxon>Patellariaceae</taxon>
        <taxon>Patellaria</taxon>
    </lineage>
</organism>
<name>A0A9P4SIZ0_9PEZI</name>
<dbReference type="EMBL" id="MU006089">
    <property type="protein sequence ID" value="KAF2842645.1"/>
    <property type="molecule type" value="Genomic_DNA"/>
</dbReference>
<sequence>MSESSANDHIEILIKTATETAESFVDAYYTALQASRPTISSYYVPRETLPDGKIVPIIVWNGNSIETAAAFQEMFEKEMPFMHYEVQALDCHVMNPGDSAVDDTSKAAEKKISIIVAINGFVRLAEAREGPTKGFSESIVLAPNPEKALKGPKAATRAWLIQSQVFRYVV</sequence>
<feature type="domain" description="NTF2" evidence="1">
    <location>
        <begin position="20"/>
        <end position="168"/>
    </location>
</feature>
<dbReference type="AlphaFoldDB" id="A0A9P4SIZ0"/>
<dbReference type="GO" id="GO:0006913">
    <property type="term" value="P:nucleocytoplasmic transport"/>
    <property type="evidence" value="ECO:0007669"/>
    <property type="project" value="InterPro"/>
</dbReference>
<protein>
    <submittedName>
        <fullName evidence="2">NTF2-like protein</fullName>
    </submittedName>
</protein>
<accession>A0A9P4SIZ0</accession>
<dbReference type="PROSITE" id="PS50177">
    <property type="entry name" value="NTF2_DOMAIN"/>
    <property type="match status" value="1"/>
</dbReference>
<keyword evidence="3" id="KW-1185">Reference proteome</keyword>
<dbReference type="OrthoDB" id="25408at2759"/>
<evidence type="ECO:0000259" key="1">
    <source>
        <dbReference type="PROSITE" id="PS50177"/>
    </source>
</evidence>
<dbReference type="Proteomes" id="UP000799429">
    <property type="component" value="Unassembled WGS sequence"/>
</dbReference>